<dbReference type="InterPro" id="IPR002641">
    <property type="entry name" value="PNPLA_dom"/>
</dbReference>
<dbReference type="InterPro" id="IPR016035">
    <property type="entry name" value="Acyl_Trfase/lysoPLipase"/>
</dbReference>
<dbReference type="PROSITE" id="PS51635">
    <property type="entry name" value="PNPLA"/>
    <property type="match status" value="1"/>
</dbReference>
<feature type="short sequence motif" description="GXGXXG" evidence="2">
    <location>
        <begin position="80"/>
        <end position="85"/>
    </location>
</feature>
<dbReference type="PANTHER" id="PTHR46394:SF1">
    <property type="entry name" value="PNPLA DOMAIN-CONTAINING PROTEIN"/>
    <property type="match status" value="1"/>
</dbReference>
<evidence type="ECO:0000259" key="3">
    <source>
        <dbReference type="PROSITE" id="PS51635"/>
    </source>
</evidence>
<evidence type="ECO:0000313" key="4">
    <source>
        <dbReference type="EMBL" id="ARF12352.1"/>
    </source>
</evidence>
<sequence length="391" mass="44646">MGLDNSKYYLERDAEILSLKNKVKKLNEFINVQEDRITLLKTELDAIRQLDTFNGVGDDLMKEINTTFVNRDYEYLVFSGGGIKGLSFVGALETLEKLEVLYDEKRQLKLKGIAATSAGSIIGSLFAVGYKPHELRIIIDGIDFKQIVDDKPGFIRDGINFLEDWGVCPGNYIREVLGDLIKQKTGNPDYTFDDLYHDKKIKLVIVATEMSNEKSIYFYSGHPDKKYSNIPIREAVRMSMGIPFMFEPCLYNDGIFVDGGVLDNYPLHVFDGDYPGDPIARINECKPNPKVLGINIMSSSDQINYDIVEKEKITSLYQYGYSFVNTFLTENERRIMTPSFWLRSIILITPNYSLTTFDLTNEQKTQLVDIGMKGVNDYFVKKSKELMLSKK</sequence>
<protein>
    <submittedName>
        <fullName evidence="4">Patatin-like phospholipase</fullName>
    </submittedName>
</protein>
<feature type="active site" description="Nucleophile" evidence="2">
    <location>
        <position position="117"/>
    </location>
</feature>
<feature type="active site" description="Proton acceptor" evidence="2">
    <location>
        <position position="258"/>
    </location>
</feature>
<feature type="short sequence motif" description="DGA/G" evidence="2">
    <location>
        <begin position="258"/>
        <end position="260"/>
    </location>
</feature>
<keyword evidence="2" id="KW-0378">Hydrolase</keyword>
<organism evidence="4">
    <name type="scientific">Klosneuvirus KNV1</name>
    <dbReference type="NCBI Taxonomy" id="1977640"/>
    <lineage>
        <taxon>Viruses</taxon>
        <taxon>Varidnaviria</taxon>
        <taxon>Bamfordvirae</taxon>
        <taxon>Nucleocytoviricota</taxon>
        <taxon>Megaviricetes</taxon>
        <taxon>Imitervirales</taxon>
        <taxon>Mimiviridae</taxon>
        <taxon>Klosneuvirinae</taxon>
        <taxon>Klosneuvirus</taxon>
    </lineage>
</organism>
<evidence type="ECO:0000256" key="2">
    <source>
        <dbReference type="PROSITE-ProRule" id="PRU01161"/>
    </source>
</evidence>
<dbReference type="SUPFAM" id="SSF52151">
    <property type="entry name" value="FabD/lysophospholipase-like"/>
    <property type="match status" value="1"/>
</dbReference>
<dbReference type="Pfam" id="PF01734">
    <property type="entry name" value="Patatin"/>
    <property type="match status" value="1"/>
</dbReference>
<keyword evidence="1 2" id="KW-0443">Lipid metabolism</keyword>
<keyword evidence="2" id="KW-0442">Lipid degradation</keyword>
<proteinExistence type="predicted"/>
<dbReference type="GO" id="GO:0016042">
    <property type="term" value="P:lipid catabolic process"/>
    <property type="evidence" value="ECO:0007669"/>
    <property type="project" value="UniProtKB-UniRule"/>
</dbReference>
<dbReference type="Gene3D" id="3.40.1090.10">
    <property type="entry name" value="Cytosolic phospholipase A2 catalytic domain"/>
    <property type="match status" value="2"/>
</dbReference>
<evidence type="ECO:0000256" key="1">
    <source>
        <dbReference type="ARBA" id="ARBA00023098"/>
    </source>
</evidence>
<name>A0A1V0SKV5_9VIRU</name>
<accession>A0A1V0SKV5</accession>
<dbReference type="EMBL" id="KY684112">
    <property type="protein sequence ID" value="ARF12352.1"/>
    <property type="molecule type" value="Genomic_DNA"/>
</dbReference>
<dbReference type="InterPro" id="IPR052580">
    <property type="entry name" value="Lipid_Hydrolase"/>
</dbReference>
<dbReference type="GO" id="GO:0016787">
    <property type="term" value="F:hydrolase activity"/>
    <property type="evidence" value="ECO:0007669"/>
    <property type="project" value="UniProtKB-UniRule"/>
</dbReference>
<reference evidence="4" key="1">
    <citation type="journal article" date="2017" name="Science">
        <title>Giant viruses with an expanded complement of translation system components.</title>
        <authorList>
            <person name="Schulz F."/>
            <person name="Yutin N."/>
            <person name="Ivanova N.N."/>
            <person name="Ortega D.R."/>
            <person name="Lee T.K."/>
            <person name="Vierheilig J."/>
            <person name="Daims H."/>
            <person name="Horn M."/>
            <person name="Wagner M."/>
            <person name="Jensen G.J."/>
            <person name="Kyrpides N.C."/>
            <person name="Koonin E.V."/>
            <person name="Woyke T."/>
        </authorList>
    </citation>
    <scope>NUCLEOTIDE SEQUENCE</scope>
    <source>
        <strain evidence="4">KNV1</strain>
    </source>
</reference>
<comment type="caution">
    <text evidence="2">Lacks conserved residue(s) required for the propagation of feature annotation.</text>
</comment>
<feature type="domain" description="PNPLA" evidence="3">
    <location>
        <begin position="76"/>
        <end position="271"/>
    </location>
</feature>
<gene>
    <name evidence="4" type="ORF">Klosneuvirus_5_22</name>
</gene>
<dbReference type="PANTHER" id="PTHR46394">
    <property type="entry name" value="ANNEXIN"/>
    <property type="match status" value="1"/>
</dbReference>
<dbReference type="CDD" id="cd07207">
    <property type="entry name" value="Pat_ExoU_VipD_like"/>
    <property type="match status" value="1"/>
</dbReference>